<keyword evidence="3" id="KW-1185">Reference proteome</keyword>
<sequence length="192" mass="20954">MDRVGKGLKSDNCRRCDGSSGSGGGDCCGGGGGGGEERERVGGGEKDDAEKPKPSSGRGNPNNNARFIHMKARSAIMVRPKDYLLLIVIVWCWWIPPGVPLKPRRKETTSRGFRGRTGQGTAEITCAHQFNYSGIRVKKYTIRFGSIQFKSSPVQSIPSIKSSNSFLPATMLTRMLICFVSKRNTQENGQPE</sequence>
<name>A0A317W033_9EURO</name>
<reference evidence="2 3" key="1">
    <citation type="submission" date="2016-12" db="EMBL/GenBank/DDBJ databases">
        <title>The genomes of Aspergillus section Nigri reveals drivers in fungal speciation.</title>
        <authorList>
            <consortium name="DOE Joint Genome Institute"/>
            <person name="Vesth T.C."/>
            <person name="Nybo J."/>
            <person name="Theobald S."/>
            <person name="Brandl J."/>
            <person name="Frisvad J.C."/>
            <person name="Nielsen K.F."/>
            <person name="Lyhne E.K."/>
            <person name="Kogle M.E."/>
            <person name="Kuo A."/>
            <person name="Riley R."/>
            <person name="Clum A."/>
            <person name="Nolan M."/>
            <person name="Lipzen A."/>
            <person name="Salamov A."/>
            <person name="Henrissat B."/>
            <person name="Wiebenga A."/>
            <person name="De Vries R.P."/>
            <person name="Grigoriev I.V."/>
            <person name="Mortensen U.H."/>
            <person name="Andersen M.R."/>
            <person name="Baker S.E."/>
        </authorList>
    </citation>
    <scope>NUCLEOTIDE SEQUENCE [LARGE SCALE GENOMIC DNA]</scope>
    <source>
        <strain evidence="2 3">CBS 115572</strain>
    </source>
</reference>
<feature type="compositionally biased region" description="Gly residues" evidence="1">
    <location>
        <begin position="20"/>
        <end position="34"/>
    </location>
</feature>
<feature type="region of interest" description="Disordered" evidence="1">
    <location>
        <begin position="1"/>
        <end position="65"/>
    </location>
</feature>
<dbReference type="AlphaFoldDB" id="A0A317W033"/>
<protein>
    <submittedName>
        <fullName evidence="2">Uncharacterized protein</fullName>
    </submittedName>
</protein>
<dbReference type="GeneID" id="37108041"/>
<evidence type="ECO:0000313" key="2">
    <source>
        <dbReference type="EMBL" id="PWY79365.1"/>
    </source>
</evidence>
<dbReference type="RefSeq" id="XP_025464937.1">
    <property type="nucleotide sequence ID" value="XM_025605898.1"/>
</dbReference>
<organism evidence="2 3">
    <name type="scientific">Aspergillus sclerotioniger CBS 115572</name>
    <dbReference type="NCBI Taxonomy" id="1450535"/>
    <lineage>
        <taxon>Eukaryota</taxon>
        <taxon>Fungi</taxon>
        <taxon>Dikarya</taxon>
        <taxon>Ascomycota</taxon>
        <taxon>Pezizomycotina</taxon>
        <taxon>Eurotiomycetes</taxon>
        <taxon>Eurotiomycetidae</taxon>
        <taxon>Eurotiales</taxon>
        <taxon>Aspergillaceae</taxon>
        <taxon>Aspergillus</taxon>
        <taxon>Aspergillus subgen. Circumdati</taxon>
    </lineage>
</organism>
<accession>A0A317W033</accession>
<dbReference type="Proteomes" id="UP000246702">
    <property type="component" value="Unassembled WGS sequence"/>
</dbReference>
<dbReference type="EMBL" id="MSFK01000023">
    <property type="protein sequence ID" value="PWY79365.1"/>
    <property type="molecule type" value="Genomic_DNA"/>
</dbReference>
<feature type="compositionally biased region" description="Basic and acidic residues" evidence="1">
    <location>
        <begin position="1"/>
        <end position="17"/>
    </location>
</feature>
<proteinExistence type="predicted"/>
<evidence type="ECO:0000256" key="1">
    <source>
        <dbReference type="SAM" id="MobiDB-lite"/>
    </source>
</evidence>
<evidence type="ECO:0000313" key="3">
    <source>
        <dbReference type="Proteomes" id="UP000246702"/>
    </source>
</evidence>
<comment type="caution">
    <text evidence="2">The sequence shown here is derived from an EMBL/GenBank/DDBJ whole genome shotgun (WGS) entry which is preliminary data.</text>
</comment>
<gene>
    <name evidence="2" type="ORF">BO94DRAFT_164771</name>
</gene>
<feature type="compositionally biased region" description="Basic and acidic residues" evidence="1">
    <location>
        <begin position="35"/>
        <end position="53"/>
    </location>
</feature>